<feature type="compositionally biased region" description="Basic and acidic residues" evidence="2">
    <location>
        <begin position="7"/>
        <end position="22"/>
    </location>
</feature>
<dbReference type="RefSeq" id="WP_152338535.1">
    <property type="nucleotide sequence ID" value="NZ_FO082820.1"/>
</dbReference>
<protein>
    <recommendedName>
        <fullName evidence="5">Peptidoglycan binding-like domain-containing protein</fullName>
    </recommendedName>
</protein>
<sequence length="1011" mass="112277">MGEMIEQDMRNQDQRRRMDAERQIYRERQQAIRREEQARLDEARRQEILLIKRLQTALSKLGFYTSAIDGDRGPGTKKAEVLFSRAFGFSDIPLDEHSISQIEDLAVRGFRSADELREATAAGFDLREDFLAAKAGGFASAQDYSDARQEGFASFQEYRRYRLSGFDKPADYRVAAEGGFDQRAEFEAARAAGFADRAEFINFKASGHTDKRAYEAALAAEAAATAAFAACVEVGPQGDLEKILDICLTAIIAGADSHQMKPYLEEIRAKLDEQLRQLSEHSSAVSTEVASTGETTVHQSDASVFLVTRAKLLEAQRQLECGLAILEESWANATAICQEAQGSGTRTLEKLQTLASIELKAAGEAAEKEAEEKRRAAAAEQQRLALEAAHGRLEALLSDMGLFTKAKRSLVNPLDVAKAVVRLRQLEQSDDYEAIEQALIFTDQLLKGEPDFQAFLTEKQKASEIALVNARTTATADLQRMSSFIEIFVGANLLHESVNDLLQLQDKLASALQSGQDQQIFNMQKAASAEIARLNLSSALSNYVYEENAPSTTEVQQAPNGIAVTDLNRGLLEGDRKDVLLVGNFTPQASHLLVDLTGKTTFDGGLVDYCWIGADSTKPPLLDHVLPALRSHGAETFRSLGSCGSSQAVNADVLLVERGEFLSRNVLDVTPILQAFESNQFKLIQTIAWADVGRSAEDDGRMADTIRNEVLGQARVGFGVVRFEGESGELCLVVQPDEAEFHQRALAIRSIDLERFLPVDIGAVAMTLDRAFASVQKRACKAVYASESDMAKLLQGLQNVDAPHSVLPVWIDQEMISEGRALAQRSEDEKQKEIAARRQELEADAALRKRKREAAEVVRVEREKELRGRYSQESRAAYNDLSQLSKSFMEGSSENSVIFTRLFPELGSWKMGWKNDSWELEKYEDRLVDYGTADWKNRKLEAVIIETSVTTKNAIRGEYSKSCYLLAYLIDSEFQVRRDPMVEPCETSAPALRQWQVSRGFESRWVASITE</sequence>
<dbReference type="EMBL" id="FO082820">
    <property type="protein sequence ID" value="CCF21823.1"/>
    <property type="molecule type" value="Genomic_DNA"/>
</dbReference>
<gene>
    <name evidence="3" type="ORF">NT26_4101</name>
</gene>
<evidence type="ECO:0008006" key="5">
    <source>
        <dbReference type="Google" id="ProtNLM"/>
    </source>
</evidence>
<dbReference type="STRING" id="1125847.NT26_4101"/>
<name>L0NL54_9HYPH</name>
<dbReference type="KEGG" id="rht:NT26_4101"/>
<accession>L0NL54</accession>
<evidence type="ECO:0000256" key="2">
    <source>
        <dbReference type="SAM" id="MobiDB-lite"/>
    </source>
</evidence>
<dbReference type="Proteomes" id="UP000010792">
    <property type="component" value="Chromosome"/>
</dbReference>
<evidence type="ECO:0000256" key="1">
    <source>
        <dbReference type="SAM" id="Coils"/>
    </source>
</evidence>
<dbReference type="OrthoDB" id="8442644at2"/>
<keyword evidence="1" id="KW-0175">Coiled coil</keyword>
<evidence type="ECO:0000313" key="4">
    <source>
        <dbReference type="Proteomes" id="UP000010792"/>
    </source>
</evidence>
<dbReference type="AlphaFoldDB" id="L0NL54"/>
<evidence type="ECO:0000313" key="3">
    <source>
        <dbReference type="EMBL" id="CCF21823.1"/>
    </source>
</evidence>
<organism evidence="3 4">
    <name type="scientific">Pseudorhizobium banfieldiae</name>
    <dbReference type="NCBI Taxonomy" id="1125847"/>
    <lineage>
        <taxon>Bacteria</taxon>
        <taxon>Pseudomonadati</taxon>
        <taxon>Pseudomonadota</taxon>
        <taxon>Alphaproteobacteria</taxon>
        <taxon>Hyphomicrobiales</taxon>
        <taxon>Rhizobiaceae</taxon>
        <taxon>Rhizobium/Agrobacterium group</taxon>
        <taxon>Pseudorhizobium</taxon>
    </lineage>
</organism>
<keyword evidence="4" id="KW-1185">Reference proteome</keyword>
<reference evidence="3 4" key="1">
    <citation type="journal article" date="2013" name="Genome Biol. Evol.">
        <title>Life in an arsenic-containing gold mine: genome and physiology of the autotrophic arsenite-oxidizing bacterium rhizobium sp. NT-26.</title>
        <authorList>
            <person name="Andres J."/>
            <person name="Arsene-Ploetze F."/>
            <person name="Barbe V."/>
            <person name="Brochier-Armanet C."/>
            <person name="Cleiss-Arnold J."/>
            <person name="Coppee J.Y."/>
            <person name="Dillies M.A."/>
            <person name="Geist"/>
            <person name="L"/>
            <person name="Joublin A."/>
            <person name="Koechler S."/>
            <person name="Lassalle F."/>
            <person name="Marchal M."/>
            <person name="Medigue C."/>
            <person name="Muller D."/>
            <person name="Nesme X."/>
            <person name="Plewniak F."/>
            <person name="Proux C."/>
            <person name="Ramirez-Bahena M.H."/>
            <person name="Schenowitz C."/>
            <person name="Sismeiro O."/>
            <person name="Vallenet D."/>
            <person name="Santini J.M."/>
            <person name="Bertin P.N."/>
        </authorList>
    </citation>
    <scope>NUCLEOTIDE SEQUENCE [LARGE SCALE GENOMIC DNA]</scope>
    <source>
        <strain evidence="3 4">NT-26</strain>
    </source>
</reference>
<proteinExistence type="predicted"/>
<feature type="region of interest" description="Disordered" evidence="2">
    <location>
        <begin position="1"/>
        <end position="22"/>
    </location>
</feature>
<feature type="coiled-coil region" evidence="1">
    <location>
        <begin position="362"/>
        <end position="389"/>
    </location>
</feature>